<keyword evidence="4 13" id="KW-0812">Transmembrane</keyword>
<reference evidence="14" key="1">
    <citation type="submission" date="2023-03" db="EMBL/GenBank/DDBJ databases">
        <authorList>
            <person name="Julca I."/>
        </authorList>
    </citation>
    <scope>NUCLEOTIDE SEQUENCE</scope>
</reference>
<dbReference type="AlphaFoldDB" id="A0AAV1CMJ4"/>
<keyword evidence="5 11" id="KW-0479">Metal-binding</keyword>
<keyword evidence="3 11" id="KW-0349">Heme</keyword>
<accession>A0AAV1CMJ4</accession>
<dbReference type="Gene3D" id="1.10.630.10">
    <property type="entry name" value="Cytochrome P450"/>
    <property type="match status" value="1"/>
</dbReference>
<dbReference type="EMBL" id="OX459119">
    <property type="protein sequence ID" value="CAI9095919.1"/>
    <property type="molecule type" value="Genomic_DNA"/>
</dbReference>
<evidence type="ECO:0000256" key="4">
    <source>
        <dbReference type="ARBA" id="ARBA00022692"/>
    </source>
</evidence>
<dbReference type="InterPro" id="IPR036396">
    <property type="entry name" value="Cyt_P450_sf"/>
</dbReference>
<evidence type="ECO:0000256" key="2">
    <source>
        <dbReference type="ARBA" id="ARBA00010617"/>
    </source>
</evidence>
<keyword evidence="8 11" id="KW-0408">Iron</keyword>
<dbReference type="InterPro" id="IPR017972">
    <property type="entry name" value="Cyt_P450_CS"/>
</dbReference>
<comment type="subcellular location">
    <subcellularLocation>
        <location evidence="1">Membrane</location>
    </subcellularLocation>
</comment>
<dbReference type="GO" id="GO:0016020">
    <property type="term" value="C:membrane"/>
    <property type="evidence" value="ECO:0007669"/>
    <property type="project" value="UniProtKB-SubCell"/>
</dbReference>
<dbReference type="PRINTS" id="PR00463">
    <property type="entry name" value="EP450I"/>
</dbReference>
<dbReference type="FunFam" id="1.10.630.10:FF:000007">
    <property type="entry name" value="Cytochrome P450 76C4"/>
    <property type="match status" value="1"/>
</dbReference>
<evidence type="ECO:0000256" key="7">
    <source>
        <dbReference type="ARBA" id="ARBA00023002"/>
    </source>
</evidence>
<dbReference type="GO" id="GO:0004497">
    <property type="term" value="F:monooxygenase activity"/>
    <property type="evidence" value="ECO:0007669"/>
    <property type="project" value="UniProtKB-KW"/>
</dbReference>
<evidence type="ECO:0000256" key="8">
    <source>
        <dbReference type="ARBA" id="ARBA00023004"/>
    </source>
</evidence>
<sequence>MKMDSLVIFILSFIFPTFFIIWAVVIRCFASKRSKNRPPGPTPLPIIGNLHLLDQQLHKSLAKLAKIHGPIMSLQFGQISTVVVSSSAFAKQVLQKHHLDFSSRLMPDAVRAHDHFRYSVAWLPAAGSDWRSLRRIMNSYMFSANRLDSHRRKISEKVQELIEYCRKNCETGKAVDIGQAAFTTSLNLLSDIMFSEDLTDPSTDSAKEFKDLVWNMMVEASRPNVVDFFPVLKTFDPQGVRRRMTSHFGRVLEMFRGLISDRLTMVKNKECAGSKRMDVLDDLLDLCKESPMEIDRNLIEHLFLDLFIAGTDTTSSTLEWAMAELLKNPSTLKTAQAEIKEAIGGRGKQIEETNLPHLPYLQCIVKETLRMHPPVPIIPRKVDSDVEVCGYVVPAGSQVLVNAWAVGRDESVWEDALVFKPERSMECDSFIIRPDRDFELVPFGAGRRICPGFSLAMRIIPVALGSMINVFDWKLEDGNELKEELNMEEKFGITLRKAHPLRAIPIAI</sequence>
<evidence type="ECO:0000256" key="6">
    <source>
        <dbReference type="ARBA" id="ARBA00022989"/>
    </source>
</evidence>
<dbReference type="InterPro" id="IPR002401">
    <property type="entry name" value="Cyt_P450_E_grp-I"/>
</dbReference>
<name>A0AAV1CMJ4_OLDCO</name>
<dbReference type="GO" id="GO:0016705">
    <property type="term" value="F:oxidoreductase activity, acting on paired donors, with incorporation or reduction of molecular oxygen"/>
    <property type="evidence" value="ECO:0007669"/>
    <property type="project" value="InterPro"/>
</dbReference>
<keyword evidence="10 13" id="KW-0472">Membrane</keyword>
<protein>
    <submittedName>
        <fullName evidence="14">OLC1v1031958C1</fullName>
    </submittedName>
</protein>
<feature type="binding site" description="axial binding residue" evidence="11">
    <location>
        <position position="450"/>
    </location>
    <ligand>
        <name>heme</name>
        <dbReference type="ChEBI" id="CHEBI:30413"/>
    </ligand>
    <ligandPart>
        <name>Fe</name>
        <dbReference type="ChEBI" id="CHEBI:18248"/>
    </ligandPart>
</feature>
<dbReference type="PRINTS" id="PR00385">
    <property type="entry name" value="P450"/>
</dbReference>
<evidence type="ECO:0000313" key="14">
    <source>
        <dbReference type="EMBL" id="CAI9095919.1"/>
    </source>
</evidence>
<keyword evidence="7 12" id="KW-0560">Oxidoreductase</keyword>
<keyword evidence="6 13" id="KW-1133">Transmembrane helix</keyword>
<dbReference type="PROSITE" id="PS00086">
    <property type="entry name" value="CYTOCHROME_P450"/>
    <property type="match status" value="1"/>
</dbReference>
<keyword evidence="9 12" id="KW-0503">Monooxygenase</keyword>
<dbReference type="PANTHER" id="PTHR47950">
    <property type="entry name" value="CYTOCHROME P450, FAMILY 76, SUBFAMILY C, POLYPEPTIDE 5-RELATED"/>
    <property type="match status" value="1"/>
</dbReference>
<keyword evidence="15" id="KW-1185">Reference proteome</keyword>
<evidence type="ECO:0000256" key="11">
    <source>
        <dbReference type="PIRSR" id="PIRSR602401-1"/>
    </source>
</evidence>
<evidence type="ECO:0000256" key="10">
    <source>
        <dbReference type="ARBA" id="ARBA00023136"/>
    </source>
</evidence>
<dbReference type="Proteomes" id="UP001161247">
    <property type="component" value="Chromosome 2"/>
</dbReference>
<evidence type="ECO:0000256" key="1">
    <source>
        <dbReference type="ARBA" id="ARBA00004370"/>
    </source>
</evidence>
<gene>
    <name evidence="14" type="ORF">OLC1_LOCUS6790</name>
</gene>
<evidence type="ECO:0000256" key="13">
    <source>
        <dbReference type="SAM" id="Phobius"/>
    </source>
</evidence>
<evidence type="ECO:0000313" key="15">
    <source>
        <dbReference type="Proteomes" id="UP001161247"/>
    </source>
</evidence>
<comment type="similarity">
    <text evidence="2 12">Belongs to the cytochrome P450 family.</text>
</comment>
<dbReference type="CDD" id="cd11073">
    <property type="entry name" value="CYP76-like"/>
    <property type="match status" value="1"/>
</dbReference>
<organism evidence="14 15">
    <name type="scientific">Oldenlandia corymbosa var. corymbosa</name>
    <dbReference type="NCBI Taxonomy" id="529605"/>
    <lineage>
        <taxon>Eukaryota</taxon>
        <taxon>Viridiplantae</taxon>
        <taxon>Streptophyta</taxon>
        <taxon>Embryophyta</taxon>
        <taxon>Tracheophyta</taxon>
        <taxon>Spermatophyta</taxon>
        <taxon>Magnoliopsida</taxon>
        <taxon>eudicotyledons</taxon>
        <taxon>Gunneridae</taxon>
        <taxon>Pentapetalae</taxon>
        <taxon>asterids</taxon>
        <taxon>lamiids</taxon>
        <taxon>Gentianales</taxon>
        <taxon>Rubiaceae</taxon>
        <taxon>Rubioideae</taxon>
        <taxon>Spermacoceae</taxon>
        <taxon>Hedyotis-Oldenlandia complex</taxon>
        <taxon>Oldenlandia</taxon>
    </lineage>
</organism>
<comment type="cofactor">
    <cofactor evidence="11">
        <name>heme</name>
        <dbReference type="ChEBI" id="CHEBI:30413"/>
    </cofactor>
</comment>
<proteinExistence type="inferred from homology"/>
<dbReference type="PANTHER" id="PTHR47950:SF4">
    <property type="entry name" value="GERANIOL 8-HYDROXYLASE-LIKE"/>
    <property type="match status" value="1"/>
</dbReference>
<dbReference type="InterPro" id="IPR001128">
    <property type="entry name" value="Cyt_P450"/>
</dbReference>
<evidence type="ECO:0000256" key="9">
    <source>
        <dbReference type="ARBA" id="ARBA00023033"/>
    </source>
</evidence>
<evidence type="ECO:0000256" key="12">
    <source>
        <dbReference type="RuleBase" id="RU000461"/>
    </source>
</evidence>
<dbReference type="SUPFAM" id="SSF48264">
    <property type="entry name" value="Cytochrome P450"/>
    <property type="match status" value="1"/>
</dbReference>
<dbReference type="GO" id="GO:0020037">
    <property type="term" value="F:heme binding"/>
    <property type="evidence" value="ECO:0007669"/>
    <property type="project" value="InterPro"/>
</dbReference>
<dbReference type="Pfam" id="PF00067">
    <property type="entry name" value="p450"/>
    <property type="match status" value="1"/>
</dbReference>
<evidence type="ECO:0000256" key="3">
    <source>
        <dbReference type="ARBA" id="ARBA00022617"/>
    </source>
</evidence>
<dbReference type="GO" id="GO:0005506">
    <property type="term" value="F:iron ion binding"/>
    <property type="evidence" value="ECO:0007669"/>
    <property type="project" value="InterPro"/>
</dbReference>
<evidence type="ECO:0000256" key="5">
    <source>
        <dbReference type="ARBA" id="ARBA00022723"/>
    </source>
</evidence>
<feature type="transmembrane region" description="Helical" evidence="13">
    <location>
        <begin position="6"/>
        <end position="30"/>
    </location>
</feature>